<name>A0ABX0ETD5_9BACT</name>
<accession>A0ABX0ETD5</accession>
<gene>
    <name evidence="1" type="ORF">EWU23_04520</name>
</gene>
<reference evidence="1 2" key="1">
    <citation type="submission" date="2019-02" db="EMBL/GenBank/DDBJ databases">
        <title>Genome of a new Bacteroidetes strain.</title>
        <authorList>
            <person name="Pitt A."/>
        </authorList>
    </citation>
    <scope>NUCLEOTIDE SEQUENCE [LARGE SCALE GENOMIC DNA]</scope>
    <source>
        <strain evidence="1 2">50C-KIRBA</strain>
    </source>
</reference>
<comment type="caution">
    <text evidence="1">The sequence shown here is derived from an EMBL/GenBank/DDBJ whole genome shotgun (WGS) entry which is preliminary data.</text>
</comment>
<evidence type="ECO:0000313" key="1">
    <source>
        <dbReference type="EMBL" id="NGZ43735.1"/>
    </source>
</evidence>
<organism evidence="1 2">
    <name type="scientific">Aquirufa beregesia</name>
    <dbReference type="NCBI Taxonomy" id="2516556"/>
    <lineage>
        <taxon>Bacteria</taxon>
        <taxon>Pseudomonadati</taxon>
        <taxon>Bacteroidota</taxon>
        <taxon>Cytophagia</taxon>
        <taxon>Cytophagales</taxon>
        <taxon>Flectobacillaceae</taxon>
        <taxon>Aquirufa</taxon>
    </lineage>
</organism>
<proteinExistence type="predicted"/>
<dbReference type="Pfam" id="PF13618">
    <property type="entry name" value="Gluconate_2-dh3"/>
    <property type="match status" value="1"/>
</dbReference>
<dbReference type="EMBL" id="SEWW01000002">
    <property type="protein sequence ID" value="NGZ43735.1"/>
    <property type="molecule type" value="Genomic_DNA"/>
</dbReference>
<evidence type="ECO:0000313" key="2">
    <source>
        <dbReference type="Proteomes" id="UP001318301"/>
    </source>
</evidence>
<dbReference type="InterPro" id="IPR027056">
    <property type="entry name" value="Gluconate_2DH_su3"/>
</dbReference>
<dbReference type="Proteomes" id="UP001318301">
    <property type="component" value="Unassembled WGS sequence"/>
</dbReference>
<keyword evidence="2" id="KW-1185">Reference proteome</keyword>
<sequence length="185" mass="20826">MVVNPVFSSKLHKQYSPMKRRKLLQSIALSAGAMVILPSWAQGWSQERIITTQVFKIEEKEMLRLIAGTFIPEGTSKGANGVGVERFLDKLFSDCYTEGDQHKIKTAIQSLSLQADLNHHLSFGACSAAQREGLLLDLEKSAEHLWAYTTLRAETIRGYTTSEYVLTEHYHYVMAPGFYHGCENV</sequence>
<protein>
    <submittedName>
        <fullName evidence="1">Gluconate 2-dehydrogenase subunit 3 family protein</fullName>
    </submittedName>
</protein>